<keyword evidence="1" id="KW-0812">Transmembrane</keyword>
<feature type="transmembrane region" description="Helical" evidence="1">
    <location>
        <begin position="83"/>
        <end position="102"/>
    </location>
</feature>
<dbReference type="RefSeq" id="WP_190148350.1">
    <property type="nucleotide sequence ID" value="NZ_BMTL01000005.1"/>
</dbReference>
<proteinExistence type="predicted"/>
<evidence type="ECO:0000313" key="4">
    <source>
        <dbReference type="EMBL" id="GGR75933.1"/>
    </source>
</evidence>
<keyword evidence="5" id="KW-1185">Reference proteome</keyword>
<sequence>MKRSGRGPALAALPCLVALAADAALFVMTRRQLPDRMATHFRLDGTADGFTGRGVFMATSGLLLAGVAAIMAVLVSRAAHRSGWILVTAYAVAGLMGSLFVSVQLVNHDAHGDASTVRLSPWHLAFAVVVAAVCAGAGLLLARTLPSRGPHSPAADHARLGLADGELAAWARATGSRPLGALGLALTAAALALLPFTGPAAATPLLVGGLPCLCFARLYVTVGRQGLTVTPGRLPWPRIRLPLESMTGASHRHVDALGDFGGWGYRIRPGASGVILRSGPTLVVRRAGGREFAVTVDDPATAAALLNTLIARREAH</sequence>
<evidence type="ECO:0000313" key="5">
    <source>
        <dbReference type="Proteomes" id="UP000606194"/>
    </source>
</evidence>
<dbReference type="Proteomes" id="UP000606194">
    <property type="component" value="Unassembled WGS sequence"/>
</dbReference>
<dbReference type="InterPro" id="IPR012867">
    <property type="entry name" value="DUF1648"/>
</dbReference>
<keyword evidence="1" id="KW-1133">Transmembrane helix</keyword>
<keyword evidence="2" id="KW-0732">Signal</keyword>
<feature type="chain" id="PRO_5037941002" description="DUF1648 domain-containing protein" evidence="2">
    <location>
        <begin position="21"/>
        <end position="316"/>
    </location>
</feature>
<dbReference type="AlphaFoldDB" id="A0A918FS73"/>
<feature type="domain" description="DUF1648" evidence="3">
    <location>
        <begin position="20"/>
        <end position="57"/>
    </location>
</feature>
<dbReference type="EMBL" id="BMTL01000005">
    <property type="protein sequence ID" value="GGR75933.1"/>
    <property type="molecule type" value="Genomic_DNA"/>
</dbReference>
<keyword evidence="1" id="KW-0472">Membrane</keyword>
<feature type="transmembrane region" description="Helical" evidence="1">
    <location>
        <begin position="122"/>
        <end position="142"/>
    </location>
</feature>
<name>A0A918FS73_9ACTN</name>
<feature type="signal peptide" evidence="2">
    <location>
        <begin position="1"/>
        <end position="20"/>
    </location>
</feature>
<gene>
    <name evidence="4" type="ORF">GCM10010269_13840</name>
</gene>
<dbReference type="Pfam" id="PF07853">
    <property type="entry name" value="DUF1648"/>
    <property type="match status" value="1"/>
</dbReference>
<accession>A0A918FS73</accession>
<evidence type="ECO:0000256" key="1">
    <source>
        <dbReference type="SAM" id="Phobius"/>
    </source>
</evidence>
<reference evidence="4" key="2">
    <citation type="submission" date="2020-09" db="EMBL/GenBank/DDBJ databases">
        <authorList>
            <person name="Sun Q."/>
            <person name="Ohkuma M."/>
        </authorList>
    </citation>
    <scope>NUCLEOTIDE SEQUENCE</scope>
    <source>
        <strain evidence="4">JCM 4386</strain>
    </source>
</reference>
<evidence type="ECO:0000256" key="2">
    <source>
        <dbReference type="SAM" id="SignalP"/>
    </source>
</evidence>
<reference evidence="4" key="1">
    <citation type="journal article" date="2014" name="Int. J. Syst. Evol. Microbiol.">
        <title>Complete genome sequence of Corynebacterium casei LMG S-19264T (=DSM 44701T), isolated from a smear-ripened cheese.</title>
        <authorList>
            <consortium name="US DOE Joint Genome Institute (JGI-PGF)"/>
            <person name="Walter F."/>
            <person name="Albersmeier A."/>
            <person name="Kalinowski J."/>
            <person name="Ruckert C."/>
        </authorList>
    </citation>
    <scope>NUCLEOTIDE SEQUENCE</scope>
    <source>
        <strain evidence="4">JCM 4386</strain>
    </source>
</reference>
<comment type="caution">
    <text evidence="4">The sequence shown here is derived from an EMBL/GenBank/DDBJ whole genome shotgun (WGS) entry which is preliminary data.</text>
</comment>
<feature type="transmembrane region" description="Helical" evidence="1">
    <location>
        <begin position="55"/>
        <end position="76"/>
    </location>
</feature>
<protein>
    <recommendedName>
        <fullName evidence="3">DUF1648 domain-containing protein</fullName>
    </recommendedName>
</protein>
<evidence type="ECO:0000259" key="3">
    <source>
        <dbReference type="Pfam" id="PF07853"/>
    </source>
</evidence>
<feature type="transmembrane region" description="Helical" evidence="1">
    <location>
        <begin position="179"/>
        <end position="196"/>
    </location>
</feature>
<organism evidence="4 5">
    <name type="scientific">Streptomyces humidus</name>
    <dbReference type="NCBI Taxonomy" id="52259"/>
    <lineage>
        <taxon>Bacteria</taxon>
        <taxon>Bacillati</taxon>
        <taxon>Actinomycetota</taxon>
        <taxon>Actinomycetes</taxon>
        <taxon>Kitasatosporales</taxon>
        <taxon>Streptomycetaceae</taxon>
        <taxon>Streptomyces</taxon>
    </lineage>
</organism>